<evidence type="ECO:0000313" key="6">
    <source>
        <dbReference type="Proteomes" id="UP000191024"/>
    </source>
</evidence>
<evidence type="ECO:0000256" key="1">
    <source>
        <dbReference type="ARBA" id="ARBA00022741"/>
    </source>
</evidence>
<dbReference type="EMBL" id="LT598469">
    <property type="protein sequence ID" value="SCV01696.1"/>
    <property type="molecule type" value="Genomic_DNA"/>
</dbReference>
<evidence type="ECO:0000259" key="4">
    <source>
        <dbReference type="PROSITE" id="PS50011"/>
    </source>
</evidence>
<evidence type="ECO:0000313" key="5">
    <source>
        <dbReference type="EMBL" id="SCV01696.1"/>
    </source>
</evidence>
<dbReference type="Proteomes" id="UP000191024">
    <property type="component" value="Chromosome G"/>
</dbReference>
<feature type="compositionally biased region" description="Polar residues" evidence="3">
    <location>
        <begin position="311"/>
        <end position="320"/>
    </location>
</feature>
<protein>
    <submittedName>
        <fullName evidence="5">LAMI_0G13146g1_1</fullName>
    </submittedName>
</protein>
<dbReference type="Gene3D" id="1.10.510.10">
    <property type="entry name" value="Transferase(Phosphotransferase) domain 1"/>
    <property type="match status" value="2"/>
</dbReference>
<gene>
    <name evidence="5" type="ORF">LAMI_0G13146G</name>
</gene>
<dbReference type="SUPFAM" id="SSF56112">
    <property type="entry name" value="Protein kinase-like (PK-like)"/>
    <property type="match status" value="1"/>
</dbReference>
<name>A0A1G4KBP6_9SACH</name>
<dbReference type="GO" id="GO:0000226">
    <property type="term" value="P:microtubule cytoskeleton organization"/>
    <property type="evidence" value="ECO:0007669"/>
    <property type="project" value="TreeGrafter"/>
</dbReference>
<evidence type="ECO:0000256" key="3">
    <source>
        <dbReference type="SAM" id="MobiDB-lite"/>
    </source>
</evidence>
<keyword evidence="2" id="KW-0067">ATP-binding</keyword>
<dbReference type="InterPro" id="IPR011009">
    <property type="entry name" value="Kinase-like_dom_sf"/>
</dbReference>
<dbReference type="STRING" id="1230905.A0A1G4KBP6"/>
<dbReference type="Pfam" id="PF00069">
    <property type="entry name" value="Pkinase"/>
    <property type="match status" value="2"/>
</dbReference>
<dbReference type="AlphaFoldDB" id="A0A1G4KBP6"/>
<dbReference type="InterPro" id="IPR000719">
    <property type="entry name" value="Prot_kinase_dom"/>
</dbReference>
<dbReference type="InterPro" id="IPR008271">
    <property type="entry name" value="Ser/Thr_kinase_AS"/>
</dbReference>
<dbReference type="SMART" id="SM00220">
    <property type="entry name" value="S_TKc"/>
    <property type="match status" value="1"/>
</dbReference>
<sequence>MDEHPFNILRELNIQSFDRFENVDMGTKIDDEEQSKETLRYIDQSEFSGQVSSKFREDDQTLNEASNQPLCAGRIKEAHNKGPDGMESDESGARDLPRVKDMAIRVYSENERSNFDEDTGERMYDDWRYRPIYRGDLQSYRGTKPLEIPSVAKRRYSTSTDYKDASLTGRNDENGNYKRVFADMQDEYIPDFSFSDAVSKWLVDDIAMGQTEAPWSNDDEEDMRNASSSSSASLQINTSHSRVMPIPLPEGRSSLYQWDAGSQGSQPYSTGIRPTAISFEKADKIPWALETSRPSARQLKRQKSDIPPSPCTVTPLSPTSIPNLNLTSGELRTISSKLPEDFMSLPYSQRKKMIMSIFPDKDYKSVMLQLKKTSFPSAESSSRLFQSRPRRESVASQFLSSFTPSSSAKYTRRKNDIMGYKLGKILGFGAWGMVRECCRDSSLEDGDQSLGDQSTSDVNHMESGSIKAMKIVKFRENNSVKSQVLREVEIWASIKHHNILPLISWKLEEDYAIYCLTEKISGGTLYDLVMSWSEFKDSKINLKERRDISAALCLQAVCALKYMHSKSIVHGDVKLENCLLEKRRDTGKRGWHLLLCDFGMSRHFHVPAPKILDRTTDSLTKRDIHRIDKKKRKKYKIPKAVSHTGLGSLSFNEMELHERTNRDGTAPLGVSSFPKPYGPGMTSAFMLRNCLSSNELSFSSQAETIHAISADGSQDTQKRRIEVGCRRIQADPHTHIGSLPYAAPELLEPGRPYLTPSADTWALGVTLYTMLTGKLPFKHDYEPRLRAMITSAKYDEELLRSACFDDIEDGQTGQVKKSQLLMDTVVGCLQKDFKQRHSLDTVEEFLRRYLSLSSPGI</sequence>
<dbReference type="PANTHER" id="PTHR24346:SF76">
    <property type="entry name" value="NON-SPECIFIC SERINE_THREONINE PROTEIN KINASE"/>
    <property type="match status" value="1"/>
</dbReference>
<dbReference type="PROSITE" id="PS50011">
    <property type="entry name" value="PROTEIN_KINASE_DOM"/>
    <property type="match status" value="1"/>
</dbReference>
<organism evidence="5 6">
    <name type="scientific">Lachancea mirantina</name>
    <dbReference type="NCBI Taxonomy" id="1230905"/>
    <lineage>
        <taxon>Eukaryota</taxon>
        <taxon>Fungi</taxon>
        <taxon>Dikarya</taxon>
        <taxon>Ascomycota</taxon>
        <taxon>Saccharomycotina</taxon>
        <taxon>Saccharomycetes</taxon>
        <taxon>Saccharomycetales</taxon>
        <taxon>Saccharomycetaceae</taxon>
        <taxon>Lachancea</taxon>
    </lineage>
</organism>
<dbReference type="GO" id="GO:0035556">
    <property type="term" value="P:intracellular signal transduction"/>
    <property type="evidence" value="ECO:0007669"/>
    <property type="project" value="TreeGrafter"/>
</dbReference>
<feature type="region of interest" description="Disordered" evidence="3">
    <location>
        <begin position="212"/>
        <end position="236"/>
    </location>
</feature>
<feature type="domain" description="Protein kinase" evidence="4">
    <location>
        <begin position="420"/>
        <end position="846"/>
    </location>
</feature>
<feature type="region of interest" description="Disordered" evidence="3">
    <location>
        <begin position="294"/>
        <end position="320"/>
    </location>
</feature>
<dbReference type="PROSITE" id="PS00108">
    <property type="entry name" value="PROTEIN_KINASE_ST"/>
    <property type="match status" value="1"/>
</dbReference>
<accession>A0A1G4KBP6</accession>
<keyword evidence="6" id="KW-1185">Reference proteome</keyword>
<dbReference type="PANTHER" id="PTHR24346">
    <property type="entry name" value="MAP/MICROTUBULE AFFINITY-REGULATING KINASE"/>
    <property type="match status" value="1"/>
</dbReference>
<reference evidence="5 6" key="1">
    <citation type="submission" date="2016-03" db="EMBL/GenBank/DDBJ databases">
        <authorList>
            <person name="Devillers H."/>
        </authorList>
    </citation>
    <scope>NUCLEOTIDE SEQUENCE [LARGE SCALE GENOMIC DNA]</scope>
    <source>
        <strain evidence="5">CBS 11717</strain>
    </source>
</reference>
<evidence type="ECO:0000256" key="2">
    <source>
        <dbReference type="ARBA" id="ARBA00022840"/>
    </source>
</evidence>
<dbReference type="GO" id="GO:0004674">
    <property type="term" value="F:protein serine/threonine kinase activity"/>
    <property type="evidence" value="ECO:0007669"/>
    <property type="project" value="TreeGrafter"/>
</dbReference>
<proteinExistence type="predicted"/>
<dbReference type="GO" id="GO:0005524">
    <property type="term" value="F:ATP binding"/>
    <property type="evidence" value="ECO:0007669"/>
    <property type="project" value="UniProtKB-KW"/>
</dbReference>
<dbReference type="OrthoDB" id="4062651at2759"/>
<dbReference type="GO" id="GO:0005737">
    <property type="term" value="C:cytoplasm"/>
    <property type="evidence" value="ECO:0007669"/>
    <property type="project" value="TreeGrafter"/>
</dbReference>
<keyword evidence="1" id="KW-0547">Nucleotide-binding</keyword>